<keyword evidence="3 4" id="KW-0597">Phosphoprotein</keyword>
<evidence type="ECO:0000256" key="4">
    <source>
        <dbReference type="PROSITE-ProRule" id="PRU00169"/>
    </source>
</evidence>
<dbReference type="SUPFAM" id="SSF47384">
    <property type="entry name" value="Homodimeric domain of signal transducing histidine kinase"/>
    <property type="match status" value="1"/>
</dbReference>
<feature type="domain" description="PAS" evidence="8">
    <location>
        <begin position="182"/>
        <end position="224"/>
    </location>
</feature>
<accession>A0A4S1CI60</accession>
<dbReference type="SMART" id="SM00448">
    <property type="entry name" value="REC"/>
    <property type="match status" value="1"/>
</dbReference>
<comment type="caution">
    <text evidence="10">The sequence shown here is derived from an EMBL/GenBank/DDBJ whole genome shotgun (WGS) entry which is preliminary data.</text>
</comment>
<dbReference type="InterPro" id="IPR001789">
    <property type="entry name" value="Sig_transdc_resp-reg_receiver"/>
</dbReference>
<name>A0A4S1CI60_9BACT</name>
<feature type="domain" description="PAS" evidence="8">
    <location>
        <begin position="440"/>
        <end position="497"/>
    </location>
</feature>
<dbReference type="InterPro" id="IPR036097">
    <property type="entry name" value="HisK_dim/P_sf"/>
</dbReference>
<dbReference type="Gene3D" id="3.30.565.10">
    <property type="entry name" value="Histidine kinase-like ATPase, C-terminal domain"/>
    <property type="match status" value="1"/>
</dbReference>
<evidence type="ECO:0000256" key="5">
    <source>
        <dbReference type="SAM" id="Coils"/>
    </source>
</evidence>
<proteinExistence type="predicted"/>
<dbReference type="SUPFAM" id="SSF52172">
    <property type="entry name" value="CheY-like"/>
    <property type="match status" value="1"/>
</dbReference>
<dbReference type="Pfam" id="PF00072">
    <property type="entry name" value="Response_reg"/>
    <property type="match status" value="1"/>
</dbReference>
<evidence type="ECO:0000256" key="1">
    <source>
        <dbReference type="ARBA" id="ARBA00000085"/>
    </source>
</evidence>
<dbReference type="SMART" id="SM00091">
    <property type="entry name" value="PAS"/>
    <property type="match status" value="3"/>
</dbReference>
<dbReference type="InterPro" id="IPR000700">
    <property type="entry name" value="PAS-assoc_C"/>
</dbReference>
<evidence type="ECO:0000259" key="9">
    <source>
        <dbReference type="PROSITE" id="PS50113"/>
    </source>
</evidence>
<dbReference type="EMBL" id="SRSC01000002">
    <property type="protein sequence ID" value="TGU72826.1"/>
    <property type="molecule type" value="Genomic_DNA"/>
</dbReference>
<evidence type="ECO:0000256" key="2">
    <source>
        <dbReference type="ARBA" id="ARBA00012438"/>
    </source>
</evidence>
<dbReference type="Pfam" id="PF13426">
    <property type="entry name" value="PAS_9"/>
    <property type="match status" value="1"/>
</dbReference>
<dbReference type="InterPro" id="IPR013655">
    <property type="entry name" value="PAS_fold_3"/>
</dbReference>
<feature type="domain" description="PAC" evidence="9">
    <location>
        <begin position="263"/>
        <end position="313"/>
    </location>
</feature>
<dbReference type="InterPro" id="IPR036890">
    <property type="entry name" value="HATPase_C_sf"/>
</dbReference>
<feature type="coiled-coil region" evidence="5">
    <location>
        <begin position="546"/>
        <end position="573"/>
    </location>
</feature>
<dbReference type="PROSITE" id="PS50112">
    <property type="entry name" value="PAS"/>
    <property type="match status" value="3"/>
</dbReference>
<dbReference type="Pfam" id="PF02518">
    <property type="entry name" value="HATPase_c"/>
    <property type="match status" value="1"/>
</dbReference>
<reference evidence="10 11" key="1">
    <citation type="submission" date="2019-04" db="EMBL/GenBank/DDBJ databases">
        <title>Geobacter oryzae sp. nov., ferric-reducing bacteria isolated from paddy soil.</title>
        <authorList>
            <person name="Xu Z."/>
            <person name="Masuda Y."/>
            <person name="Itoh H."/>
            <person name="Senoo K."/>
        </authorList>
    </citation>
    <scope>NUCLEOTIDE SEQUENCE [LARGE SCALE GENOMIC DNA]</scope>
    <source>
        <strain evidence="10 11">Red111</strain>
    </source>
</reference>
<dbReference type="Gene3D" id="3.40.50.2300">
    <property type="match status" value="1"/>
</dbReference>
<comment type="catalytic activity">
    <reaction evidence="1">
        <text>ATP + protein L-histidine = ADP + protein N-phospho-L-histidine.</text>
        <dbReference type="EC" id="2.7.13.3"/>
    </reaction>
</comment>
<dbReference type="PROSITE" id="PS50113">
    <property type="entry name" value="PAC"/>
    <property type="match status" value="2"/>
</dbReference>
<sequence>MDYSLKELLDVPRLHELLRSFNEIYRMPSAVIDVDGTVLTSTAWQDICKRFHRMIPELRKFCVEEQQRAKAPARAGRHVTHRCPMGLVDVAAPIVVDGHHLGDVFVGQLFTEPPDEERFIEQAHRYGFDESDYLEAIRTVPLFTEADLHSNLTFIHALAQMLAEQGMQNLRRKEVQDALHRSDLKFRSVIESAPIPIAMNDGSGKILYLNRCFSDLFGYTVEDVPTVEQWWPRAYPDLDYRNTVASAWERELHEARTTGRPFAPIEARIVSKDGATRTALCSAIWLPESFTGTSVVFLYDLTERKKMEEQLTQSEENYRCISEITSDFVYKCSRMGDAPYSVTWAGGGLKVMSGYSPREICEVGCWMGTVHPDDRERVMAHMMAMLPGEQDVIEFRMISKEGEVRWISETSLCVAGKAAGELVRYGASRDVTEMKKVEAKLEMIRISVDAASDAIYWIRGDGRIIDVNPAACRSVGYTREEIMGMRVWDLDIQHKEDAWLRHFEELRTRGTIVFESRHKTKGGGTVPIEVVANYVHFDHQELNCAFVRDIAERKQAERERQRLQAQKLESLGTLAGGVAHDFNNILTSIIGNADLAMMQLSPESPVLGNLQRIEKSAEKAADLARQMLAYSGKGKFLVQSLDLSRLIEEMEGAIREAVPESVQLRYQLASSLPPVDADPGQIRQVVMNLVCNAAEAIGDREGVIELATGAQHCDGGFFRDAWPVHPGGEGRYVFIGVSDNGCGMDQDTAGRIFDPFFSTKFTGRGLGMAAVMGIVRGHRGGIKVHSDPGVGTTIRVFLPAAHERPKVAEAAGGTGLWQGHGRVLLVDDEDEVRSVGAELLKALGFTVVTAADGEEAVQRFSESRDFSFVILDLTMPRMDGEQCYRALHSIDPVVKVIIASGYSEQEVARKFTGEAVTGFVQKPYRLATLRDAVRKLQ</sequence>
<feature type="domain" description="PAS" evidence="8">
    <location>
        <begin position="314"/>
        <end position="389"/>
    </location>
</feature>
<dbReference type="RefSeq" id="WP_135870296.1">
    <property type="nucleotide sequence ID" value="NZ_SRSC01000002.1"/>
</dbReference>
<dbReference type="PROSITE" id="PS50110">
    <property type="entry name" value="RESPONSE_REGULATORY"/>
    <property type="match status" value="1"/>
</dbReference>
<dbReference type="PRINTS" id="PR00344">
    <property type="entry name" value="BCTRLSENSOR"/>
</dbReference>
<dbReference type="NCBIfam" id="TIGR00229">
    <property type="entry name" value="sensory_box"/>
    <property type="match status" value="3"/>
</dbReference>
<dbReference type="InterPro" id="IPR011006">
    <property type="entry name" value="CheY-like_superfamily"/>
</dbReference>
<feature type="domain" description="Histidine kinase" evidence="6">
    <location>
        <begin position="577"/>
        <end position="802"/>
    </location>
</feature>
<evidence type="ECO:0000259" key="6">
    <source>
        <dbReference type="PROSITE" id="PS50109"/>
    </source>
</evidence>
<evidence type="ECO:0000256" key="3">
    <source>
        <dbReference type="ARBA" id="ARBA00022553"/>
    </source>
</evidence>
<dbReference type="CDD" id="cd00082">
    <property type="entry name" value="HisKA"/>
    <property type="match status" value="1"/>
</dbReference>
<dbReference type="CDD" id="cd00130">
    <property type="entry name" value="PAS"/>
    <property type="match status" value="3"/>
</dbReference>
<dbReference type="SMART" id="SM00387">
    <property type="entry name" value="HATPase_c"/>
    <property type="match status" value="1"/>
</dbReference>
<dbReference type="InterPro" id="IPR003594">
    <property type="entry name" value="HATPase_dom"/>
</dbReference>
<protein>
    <recommendedName>
        <fullName evidence="2">histidine kinase</fullName>
        <ecNumber evidence="2">2.7.13.3</ecNumber>
    </recommendedName>
</protein>
<dbReference type="InterPro" id="IPR018771">
    <property type="entry name" value="PocR_dom"/>
</dbReference>
<dbReference type="Gene3D" id="1.10.287.130">
    <property type="match status" value="1"/>
</dbReference>
<dbReference type="Proteomes" id="UP000306416">
    <property type="component" value="Unassembled WGS sequence"/>
</dbReference>
<feature type="domain" description="PAC" evidence="9">
    <location>
        <begin position="391"/>
        <end position="443"/>
    </location>
</feature>
<dbReference type="InterPro" id="IPR004358">
    <property type="entry name" value="Sig_transdc_His_kin-like_C"/>
</dbReference>
<dbReference type="PANTHER" id="PTHR43065:SF42">
    <property type="entry name" value="TWO-COMPONENT SENSOR PPRA"/>
    <property type="match status" value="1"/>
</dbReference>
<feature type="domain" description="Response regulatory" evidence="7">
    <location>
        <begin position="822"/>
        <end position="937"/>
    </location>
</feature>
<evidence type="ECO:0000313" key="11">
    <source>
        <dbReference type="Proteomes" id="UP000306416"/>
    </source>
</evidence>
<gene>
    <name evidence="10" type="ORF">E4633_11090</name>
</gene>
<dbReference type="PROSITE" id="PS50109">
    <property type="entry name" value="HIS_KIN"/>
    <property type="match status" value="1"/>
</dbReference>
<dbReference type="InterPro" id="IPR005467">
    <property type="entry name" value="His_kinase_dom"/>
</dbReference>
<evidence type="ECO:0000313" key="10">
    <source>
        <dbReference type="EMBL" id="TGU72826.1"/>
    </source>
</evidence>
<feature type="modified residue" description="4-aspartylphosphate" evidence="4">
    <location>
        <position position="872"/>
    </location>
</feature>
<dbReference type="Pfam" id="PF10114">
    <property type="entry name" value="PocR"/>
    <property type="match status" value="1"/>
</dbReference>
<evidence type="ECO:0000259" key="7">
    <source>
        <dbReference type="PROSITE" id="PS50110"/>
    </source>
</evidence>
<dbReference type="SMART" id="SM00388">
    <property type="entry name" value="HisKA"/>
    <property type="match status" value="1"/>
</dbReference>
<dbReference type="PANTHER" id="PTHR43065">
    <property type="entry name" value="SENSOR HISTIDINE KINASE"/>
    <property type="match status" value="1"/>
</dbReference>
<organism evidence="10 11">
    <name type="scientific">Geomonas terrae</name>
    <dbReference type="NCBI Taxonomy" id="2562681"/>
    <lineage>
        <taxon>Bacteria</taxon>
        <taxon>Pseudomonadati</taxon>
        <taxon>Thermodesulfobacteriota</taxon>
        <taxon>Desulfuromonadia</taxon>
        <taxon>Geobacterales</taxon>
        <taxon>Geobacteraceae</taxon>
        <taxon>Geomonas</taxon>
    </lineage>
</organism>
<dbReference type="AlphaFoldDB" id="A0A4S1CI60"/>
<dbReference type="Pfam" id="PF08447">
    <property type="entry name" value="PAS_3"/>
    <property type="match status" value="1"/>
</dbReference>
<dbReference type="EC" id="2.7.13.3" evidence="2"/>
<dbReference type="Pfam" id="PF13188">
    <property type="entry name" value="PAS_8"/>
    <property type="match status" value="1"/>
</dbReference>
<keyword evidence="11" id="KW-1185">Reference proteome</keyword>
<dbReference type="Gene3D" id="3.30.450.20">
    <property type="entry name" value="PAS domain"/>
    <property type="match status" value="3"/>
</dbReference>
<dbReference type="InterPro" id="IPR003661">
    <property type="entry name" value="HisK_dim/P_dom"/>
</dbReference>
<dbReference type="InterPro" id="IPR035965">
    <property type="entry name" value="PAS-like_dom_sf"/>
</dbReference>
<evidence type="ECO:0000259" key="8">
    <source>
        <dbReference type="PROSITE" id="PS50112"/>
    </source>
</evidence>
<dbReference type="SUPFAM" id="SSF55785">
    <property type="entry name" value="PYP-like sensor domain (PAS domain)"/>
    <property type="match status" value="3"/>
</dbReference>
<dbReference type="GO" id="GO:0000155">
    <property type="term" value="F:phosphorelay sensor kinase activity"/>
    <property type="evidence" value="ECO:0007669"/>
    <property type="project" value="InterPro"/>
</dbReference>
<dbReference type="InterPro" id="IPR000014">
    <property type="entry name" value="PAS"/>
</dbReference>
<dbReference type="SUPFAM" id="SSF55874">
    <property type="entry name" value="ATPase domain of HSP90 chaperone/DNA topoisomerase II/histidine kinase"/>
    <property type="match status" value="1"/>
</dbReference>
<keyword evidence="5" id="KW-0175">Coiled coil</keyword>